<reference evidence="2" key="1">
    <citation type="submission" date="2019-11" db="EMBL/GenBank/DDBJ databases">
        <authorList>
            <person name="Liu Y."/>
            <person name="Hou J."/>
            <person name="Li T.-Q."/>
            <person name="Guan C.-H."/>
            <person name="Wu X."/>
            <person name="Wu H.-Z."/>
            <person name="Ling F."/>
            <person name="Zhang R."/>
            <person name="Shi X.-G."/>
            <person name="Ren J.-P."/>
            <person name="Chen E.-F."/>
            <person name="Sun J.-M."/>
        </authorList>
    </citation>
    <scope>NUCLEOTIDE SEQUENCE</scope>
    <source>
        <strain evidence="2">Adult_tree_wgs_1</strain>
        <tissue evidence="2">Leaves</tissue>
    </source>
</reference>
<keyword evidence="3" id="KW-1185">Reference proteome</keyword>
<protein>
    <submittedName>
        <fullName evidence="2">Uncharacterized protein</fullName>
    </submittedName>
</protein>
<feature type="region of interest" description="Disordered" evidence="1">
    <location>
        <begin position="1"/>
        <end position="99"/>
    </location>
</feature>
<dbReference type="PANTHER" id="PTHR35322">
    <property type="entry name" value="PROTEIN CPR-5"/>
    <property type="match status" value="1"/>
</dbReference>
<sequence>MDAARPPLDPSTPPPTNHSHPWMPLHIPWTPSTPPPTNHSHPPPPIPPKPPPSRHPQNPPENPPPKPQPENAKTRKSSLDPRRRRPQHRRIVPPPPRIRCREGFGYETLESSSAWQKEGDVKALALLLGMSIAAVVAQARSILLLLFLSRWTQQGKKGSVPTSLLRVSTRAQRDLDLYVMEAILAPSHLSHHIRKNLPMMVLERKNATGGAIAVDHLSEICTLAVRESLANVSQTLNADSSVDWLSS</sequence>
<evidence type="ECO:0000313" key="3">
    <source>
        <dbReference type="Proteomes" id="UP000626092"/>
    </source>
</evidence>
<gene>
    <name evidence="2" type="ORF">RHSIM_Rhsim10G0134100</name>
</gene>
<evidence type="ECO:0000256" key="1">
    <source>
        <dbReference type="SAM" id="MobiDB-lite"/>
    </source>
</evidence>
<dbReference type="Proteomes" id="UP000626092">
    <property type="component" value="Unassembled WGS sequence"/>
</dbReference>
<dbReference type="GO" id="GO:0010090">
    <property type="term" value="P:trichome morphogenesis"/>
    <property type="evidence" value="ECO:0007669"/>
    <property type="project" value="InterPro"/>
</dbReference>
<feature type="compositionally biased region" description="Pro residues" evidence="1">
    <location>
        <begin position="7"/>
        <end position="16"/>
    </location>
</feature>
<feature type="compositionally biased region" description="Pro residues" evidence="1">
    <location>
        <begin position="31"/>
        <end position="68"/>
    </location>
</feature>
<name>A0A834GAS8_RHOSS</name>
<evidence type="ECO:0000313" key="2">
    <source>
        <dbReference type="EMBL" id="KAF7129851.1"/>
    </source>
</evidence>
<dbReference type="EMBL" id="WJXA01000010">
    <property type="protein sequence ID" value="KAF7129851.1"/>
    <property type="molecule type" value="Genomic_DNA"/>
</dbReference>
<dbReference type="InterPro" id="IPR044708">
    <property type="entry name" value="CPR5"/>
</dbReference>
<dbReference type="GO" id="GO:0006952">
    <property type="term" value="P:defense response"/>
    <property type="evidence" value="ECO:0007669"/>
    <property type="project" value="InterPro"/>
</dbReference>
<dbReference type="PANTHER" id="PTHR35322:SF2">
    <property type="entry name" value="PROTEIN CPR-5"/>
    <property type="match status" value="1"/>
</dbReference>
<organism evidence="2 3">
    <name type="scientific">Rhododendron simsii</name>
    <name type="common">Sims's rhododendron</name>
    <dbReference type="NCBI Taxonomy" id="118357"/>
    <lineage>
        <taxon>Eukaryota</taxon>
        <taxon>Viridiplantae</taxon>
        <taxon>Streptophyta</taxon>
        <taxon>Embryophyta</taxon>
        <taxon>Tracheophyta</taxon>
        <taxon>Spermatophyta</taxon>
        <taxon>Magnoliopsida</taxon>
        <taxon>eudicotyledons</taxon>
        <taxon>Gunneridae</taxon>
        <taxon>Pentapetalae</taxon>
        <taxon>asterids</taxon>
        <taxon>Ericales</taxon>
        <taxon>Ericaceae</taxon>
        <taxon>Ericoideae</taxon>
        <taxon>Rhodoreae</taxon>
        <taxon>Rhododendron</taxon>
    </lineage>
</organism>
<dbReference type="AlphaFoldDB" id="A0A834GAS8"/>
<dbReference type="GO" id="GO:0010150">
    <property type="term" value="P:leaf senescence"/>
    <property type="evidence" value="ECO:0007669"/>
    <property type="project" value="InterPro"/>
</dbReference>
<accession>A0A834GAS8</accession>
<comment type="caution">
    <text evidence="2">The sequence shown here is derived from an EMBL/GenBank/DDBJ whole genome shotgun (WGS) entry which is preliminary data.</text>
</comment>
<feature type="compositionally biased region" description="Basic residues" evidence="1">
    <location>
        <begin position="82"/>
        <end position="91"/>
    </location>
</feature>
<proteinExistence type="predicted"/>